<sequence>MRSPRRDGTDEVSMTRFGPRSCYIYFLSLMFNSGVFAVRSLTALKCERGIAASNSPNAYKCKAPYKGKGSPGRVRS</sequence>
<dbReference type="AlphaFoldDB" id="A0A6A4TA16"/>
<evidence type="ECO:0000256" key="1">
    <source>
        <dbReference type="SAM" id="Phobius"/>
    </source>
</evidence>
<dbReference type="EMBL" id="VEVO01000005">
    <property type="protein sequence ID" value="KAF0042045.1"/>
    <property type="molecule type" value="Genomic_DNA"/>
</dbReference>
<evidence type="ECO:0000313" key="3">
    <source>
        <dbReference type="Proteomes" id="UP000438429"/>
    </source>
</evidence>
<keyword evidence="1" id="KW-0812">Transmembrane</keyword>
<proteinExistence type="predicted"/>
<reference evidence="2 3" key="1">
    <citation type="submission" date="2019-06" db="EMBL/GenBank/DDBJ databases">
        <title>Draft genomes of female and male turbot (Scophthalmus maximus).</title>
        <authorList>
            <person name="Xu H."/>
            <person name="Xu X.-W."/>
            <person name="Shao C."/>
            <person name="Chen S."/>
        </authorList>
    </citation>
    <scope>NUCLEOTIDE SEQUENCE [LARGE SCALE GENOMIC DNA]</scope>
    <source>
        <strain evidence="2">Ysfricsl-2016a</strain>
        <tissue evidence="2">Blood</tissue>
    </source>
</reference>
<comment type="caution">
    <text evidence="2">The sequence shown here is derived from an EMBL/GenBank/DDBJ whole genome shotgun (WGS) entry which is preliminary data.</text>
</comment>
<keyword evidence="1" id="KW-1133">Transmembrane helix</keyword>
<keyword evidence="1" id="KW-0472">Membrane</keyword>
<gene>
    <name evidence="2" type="ORF">F2P81_005577</name>
</gene>
<accession>A0A6A4TA16</accession>
<name>A0A6A4TA16_SCOMX</name>
<protein>
    <submittedName>
        <fullName evidence="2">Uncharacterized protein</fullName>
    </submittedName>
</protein>
<feature type="transmembrane region" description="Helical" evidence="1">
    <location>
        <begin position="21"/>
        <end position="38"/>
    </location>
</feature>
<dbReference type="Proteomes" id="UP000438429">
    <property type="component" value="Unassembled WGS sequence"/>
</dbReference>
<evidence type="ECO:0000313" key="2">
    <source>
        <dbReference type="EMBL" id="KAF0042045.1"/>
    </source>
</evidence>
<organism evidence="2 3">
    <name type="scientific">Scophthalmus maximus</name>
    <name type="common">Turbot</name>
    <name type="synonym">Psetta maxima</name>
    <dbReference type="NCBI Taxonomy" id="52904"/>
    <lineage>
        <taxon>Eukaryota</taxon>
        <taxon>Metazoa</taxon>
        <taxon>Chordata</taxon>
        <taxon>Craniata</taxon>
        <taxon>Vertebrata</taxon>
        <taxon>Euteleostomi</taxon>
        <taxon>Actinopterygii</taxon>
        <taxon>Neopterygii</taxon>
        <taxon>Teleostei</taxon>
        <taxon>Neoteleostei</taxon>
        <taxon>Acanthomorphata</taxon>
        <taxon>Carangaria</taxon>
        <taxon>Pleuronectiformes</taxon>
        <taxon>Pleuronectoidei</taxon>
        <taxon>Scophthalmidae</taxon>
        <taxon>Scophthalmus</taxon>
    </lineage>
</organism>